<accession>A0AAV1CI64</accession>
<evidence type="ECO:0000256" key="1">
    <source>
        <dbReference type="SAM" id="MobiDB-lite"/>
    </source>
</evidence>
<dbReference type="AlphaFoldDB" id="A0AAV1CI64"/>
<evidence type="ECO:0000313" key="2">
    <source>
        <dbReference type="EMBL" id="CAI9095120.1"/>
    </source>
</evidence>
<reference evidence="2" key="1">
    <citation type="submission" date="2023-03" db="EMBL/GenBank/DDBJ databases">
        <authorList>
            <person name="Julca I."/>
        </authorList>
    </citation>
    <scope>NUCLEOTIDE SEQUENCE</scope>
</reference>
<gene>
    <name evidence="2" type="ORF">OLC1_LOCUS6154</name>
</gene>
<dbReference type="EMBL" id="OX459119">
    <property type="protein sequence ID" value="CAI9095120.1"/>
    <property type="molecule type" value="Genomic_DNA"/>
</dbReference>
<evidence type="ECO:0000313" key="3">
    <source>
        <dbReference type="Proteomes" id="UP001161247"/>
    </source>
</evidence>
<dbReference type="InterPro" id="IPR011009">
    <property type="entry name" value="Kinase-like_dom_sf"/>
</dbReference>
<dbReference type="Proteomes" id="UP001161247">
    <property type="component" value="Chromosome 2"/>
</dbReference>
<dbReference type="SUPFAM" id="SSF56112">
    <property type="entry name" value="Protein kinase-like (PK-like)"/>
    <property type="match status" value="1"/>
</dbReference>
<organism evidence="2 3">
    <name type="scientific">Oldenlandia corymbosa var. corymbosa</name>
    <dbReference type="NCBI Taxonomy" id="529605"/>
    <lineage>
        <taxon>Eukaryota</taxon>
        <taxon>Viridiplantae</taxon>
        <taxon>Streptophyta</taxon>
        <taxon>Embryophyta</taxon>
        <taxon>Tracheophyta</taxon>
        <taxon>Spermatophyta</taxon>
        <taxon>Magnoliopsida</taxon>
        <taxon>eudicotyledons</taxon>
        <taxon>Gunneridae</taxon>
        <taxon>Pentapetalae</taxon>
        <taxon>asterids</taxon>
        <taxon>lamiids</taxon>
        <taxon>Gentianales</taxon>
        <taxon>Rubiaceae</taxon>
        <taxon>Rubioideae</taxon>
        <taxon>Spermacoceae</taxon>
        <taxon>Hedyotis-Oldenlandia complex</taxon>
        <taxon>Oldenlandia</taxon>
    </lineage>
</organism>
<proteinExistence type="predicted"/>
<protein>
    <submittedName>
        <fullName evidence="2">OLC1v1030984C1</fullName>
    </submittedName>
</protein>
<feature type="compositionally biased region" description="Basic and acidic residues" evidence="1">
    <location>
        <begin position="7"/>
        <end position="41"/>
    </location>
</feature>
<name>A0AAV1CI64_OLDCO</name>
<feature type="region of interest" description="Disordered" evidence="1">
    <location>
        <begin position="1"/>
        <end position="41"/>
    </location>
</feature>
<sequence length="316" mass="36015">MENDYEEISHEREQGTDEQRFAHGIGREDRNNRRTERGFSRSPMTDRDLDWFMEEHLQLHETQKQVSSVLMVQPGNVAMMVKPGVWKRETEQKDWKEIKAAAKKEKMKLFCNQCNRHAHIRDNCFLIKGYPDWWEEKYGNKNHTEPAAGDWQVMVANLVQAGLGKMMKGKSPIEGVPTTSANHARVNYPPLQDFSGSHIKTLNLRSSIFVESNLEAKMSSWTRVGLLGEGGYGIVSLAKASSSSTADVGLDLKLPPLFAGKTSKFCLSQLLEEERLLLSELQDCRNIIQYYGSDITEEDSVREFVGSYLLLCDYLT</sequence>
<keyword evidence="3" id="KW-1185">Reference proteome</keyword>